<keyword evidence="5" id="KW-1185">Reference proteome</keyword>
<dbReference type="Pfam" id="PF00561">
    <property type="entry name" value="Abhydrolase_1"/>
    <property type="match status" value="1"/>
</dbReference>
<dbReference type="Proteomes" id="UP000292695">
    <property type="component" value="Unassembled WGS sequence"/>
</dbReference>
<name>A0A4R0I4T2_9ACTN</name>
<evidence type="ECO:0000256" key="2">
    <source>
        <dbReference type="ARBA" id="ARBA00022801"/>
    </source>
</evidence>
<proteinExistence type="inferred from homology"/>
<evidence type="ECO:0000313" key="5">
    <source>
        <dbReference type="Proteomes" id="UP000292695"/>
    </source>
</evidence>
<dbReference type="InterPro" id="IPR029058">
    <property type="entry name" value="AB_hydrolase_fold"/>
</dbReference>
<accession>A0A4R0I4T2</accession>
<dbReference type="InterPro" id="IPR000073">
    <property type="entry name" value="AB_hydrolase_1"/>
</dbReference>
<gene>
    <name evidence="4" type="ORF">E0H50_34045</name>
</gene>
<dbReference type="PANTHER" id="PTHR43798">
    <property type="entry name" value="MONOACYLGLYCEROL LIPASE"/>
    <property type="match status" value="1"/>
</dbReference>
<dbReference type="GO" id="GO:0004177">
    <property type="term" value="F:aminopeptidase activity"/>
    <property type="evidence" value="ECO:0007669"/>
    <property type="project" value="UniProtKB-EC"/>
</dbReference>
<evidence type="ECO:0000256" key="1">
    <source>
        <dbReference type="ARBA" id="ARBA00010088"/>
    </source>
</evidence>
<organism evidence="4 5">
    <name type="scientific">Kribbella sindirgiensis</name>
    <dbReference type="NCBI Taxonomy" id="1124744"/>
    <lineage>
        <taxon>Bacteria</taxon>
        <taxon>Bacillati</taxon>
        <taxon>Actinomycetota</taxon>
        <taxon>Actinomycetes</taxon>
        <taxon>Propionibacteriales</taxon>
        <taxon>Kribbellaceae</taxon>
        <taxon>Kribbella</taxon>
    </lineage>
</organism>
<keyword evidence="2 4" id="KW-0378">Hydrolase</keyword>
<dbReference type="EMBL" id="SJKA01000017">
    <property type="protein sequence ID" value="TCC23213.1"/>
    <property type="molecule type" value="Genomic_DNA"/>
</dbReference>
<feature type="domain" description="AB hydrolase-1" evidence="3">
    <location>
        <begin position="49"/>
        <end position="293"/>
    </location>
</feature>
<dbReference type="OrthoDB" id="9801162at2"/>
<evidence type="ECO:0000259" key="3">
    <source>
        <dbReference type="Pfam" id="PF00561"/>
    </source>
</evidence>
<reference evidence="4 5" key="1">
    <citation type="submission" date="2019-02" db="EMBL/GenBank/DDBJ databases">
        <title>Kribbella capetownensis sp. nov. and Kribbella speibonae sp. nov., isolated from soil.</title>
        <authorList>
            <person name="Curtis S.M."/>
            <person name="Norton I."/>
            <person name="Everest G.J."/>
            <person name="Meyers P.R."/>
        </authorList>
    </citation>
    <scope>NUCLEOTIDE SEQUENCE [LARGE SCALE GENOMIC DNA]</scope>
    <source>
        <strain evidence="4 5">DSM 27082</strain>
    </source>
</reference>
<sequence length="307" mass="33182">MSSSLIIPEPSNARPAETTGFACETAVMMVLNGVRHWVRVVGDPRAGTPIVVVHGGPGGYIYDFERLTGPALEQLGPVVYYEQRGSGRSDPAERYAVPLLVDDLEQLRRHLGLPRITLLGISFGGDLAAEYTVAHPDRVDRLILQGTALAGPLTPSPWGAGFEAVAASDEMRAAIRTAVADEGPGAVWDVVDRPTVDRFLFHQPAAARRVRELWAESGLINTGEMAAALAKEPPRSVPLVDELAALDVPVLVLIGFWDRNAGVDACRDLATRLPGARLRVFDESAHFPNVEEPERYVAEIAAFLHTD</sequence>
<dbReference type="InterPro" id="IPR002410">
    <property type="entry name" value="Peptidase_S33"/>
</dbReference>
<comment type="caution">
    <text evidence="4">The sequence shown here is derived from an EMBL/GenBank/DDBJ whole genome shotgun (WGS) entry which is preliminary data.</text>
</comment>
<dbReference type="Gene3D" id="3.40.50.1820">
    <property type="entry name" value="alpha/beta hydrolase"/>
    <property type="match status" value="1"/>
</dbReference>
<evidence type="ECO:0000313" key="4">
    <source>
        <dbReference type="EMBL" id="TCC23213.1"/>
    </source>
</evidence>
<comment type="similarity">
    <text evidence="1">Belongs to the peptidase S33 family.</text>
</comment>
<dbReference type="InterPro" id="IPR050266">
    <property type="entry name" value="AB_hydrolase_sf"/>
</dbReference>
<dbReference type="AlphaFoldDB" id="A0A4R0I4T2"/>
<dbReference type="PRINTS" id="PR00793">
    <property type="entry name" value="PROAMNOPTASE"/>
</dbReference>
<dbReference type="PANTHER" id="PTHR43798:SF33">
    <property type="entry name" value="HYDROLASE, PUTATIVE (AFU_ORTHOLOGUE AFUA_2G14860)-RELATED"/>
    <property type="match status" value="1"/>
</dbReference>
<dbReference type="GO" id="GO:0016020">
    <property type="term" value="C:membrane"/>
    <property type="evidence" value="ECO:0007669"/>
    <property type="project" value="TreeGrafter"/>
</dbReference>
<dbReference type="GO" id="GO:0006508">
    <property type="term" value="P:proteolysis"/>
    <property type="evidence" value="ECO:0007669"/>
    <property type="project" value="InterPro"/>
</dbReference>
<protein>
    <submittedName>
        <fullName evidence="4">Alpha/beta fold hydrolase</fullName>
    </submittedName>
</protein>
<dbReference type="SUPFAM" id="SSF53474">
    <property type="entry name" value="alpha/beta-Hydrolases"/>
    <property type="match status" value="1"/>
</dbReference>